<comment type="function">
    <text evidence="9">Site-specific tyrosine recombinase, which acts by catalyzing the cutting and rejoining of the recombining DNA molecules. The XerC-XerD complex is essential to convert dimers of the bacterial chromosome into monomers to permit their segregation at cell division. It also contributes to the segregational stability of plasmids.</text>
</comment>
<evidence type="ECO:0000259" key="11">
    <source>
        <dbReference type="PROSITE" id="PS51900"/>
    </source>
</evidence>
<dbReference type="InterPro" id="IPR013762">
    <property type="entry name" value="Integrase-like_cat_sf"/>
</dbReference>
<dbReference type="NCBIfam" id="NF001399">
    <property type="entry name" value="PRK00283.1"/>
    <property type="match status" value="1"/>
</dbReference>
<dbReference type="InterPro" id="IPR002104">
    <property type="entry name" value="Integrase_catalytic"/>
</dbReference>
<feature type="active site" evidence="9">
    <location>
        <position position="240"/>
    </location>
</feature>
<sequence length="300" mass="34997">MDLREAFGDYRYYLQMNEHRSPRTIASYTADLKRYIAYLEEMGIHAPQQISETDVQDYLIERSEESRPATVSRTLSSLRSFHRFLSLQQPGTLDPTRFLKGPHAALHLPRYLSRTQIEKILNSFGKEDLDIFHQAILELLYGCGLRVSECCGLRLNQVHVEQHVLRISGKGDKERMVPLHEEGMRVLQQYLRLVRPSWEKKRLPYVFLNSRGNPLTRQYVHQMIKDVLRSLGMDTSYSAHSFRHSFATHLLEGGADLRVVQELLGHSDIATTQIYTHVQDQRLKQTYDVCHPFAREEEEE</sequence>
<reference evidence="12" key="2">
    <citation type="submission" date="2021-04" db="EMBL/GenBank/DDBJ databases">
        <authorList>
            <person name="Gilroy R."/>
        </authorList>
    </citation>
    <scope>NUCLEOTIDE SEQUENCE</scope>
    <source>
        <strain evidence="12">CHK187-11901</strain>
    </source>
</reference>
<gene>
    <name evidence="9" type="primary">xerC</name>
    <name evidence="12" type="ORF">H9702_05520</name>
</gene>
<evidence type="ECO:0000256" key="3">
    <source>
        <dbReference type="ARBA" id="ARBA00022618"/>
    </source>
</evidence>
<organism evidence="12 13">
    <name type="scientific">Candidatus Merdibacter merdavium</name>
    <dbReference type="NCBI Taxonomy" id="2838692"/>
    <lineage>
        <taxon>Bacteria</taxon>
        <taxon>Bacillati</taxon>
        <taxon>Bacillota</taxon>
        <taxon>Erysipelotrichia</taxon>
        <taxon>Erysipelotrichales</taxon>
        <taxon>Erysipelotrichaceae</taxon>
        <taxon>Merdibacter</taxon>
    </lineage>
</organism>
<evidence type="ECO:0000256" key="8">
    <source>
        <dbReference type="ARBA" id="ARBA00023306"/>
    </source>
</evidence>
<dbReference type="InterPro" id="IPR023009">
    <property type="entry name" value="Tyrosine_recombinase_XerC/XerD"/>
</dbReference>
<dbReference type="GO" id="GO:0005737">
    <property type="term" value="C:cytoplasm"/>
    <property type="evidence" value="ECO:0007669"/>
    <property type="project" value="UniProtKB-SubCell"/>
</dbReference>
<dbReference type="EMBL" id="DWWM01000034">
    <property type="protein sequence ID" value="HJC36572.1"/>
    <property type="molecule type" value="Genomic_DNA"/>
</dbReference>
<dbReference type="PANTHER" id="PTHR30349">
    <property type="entry name" value="PHAGE INTEGRASE-RELATED"/>
    <property type="match status" value="1"/>
</dbReference>
<dbReference type="AlphaFoldDB" id="A0A9D2NQE5"/>
<dbReference type="HAMAP" id="MF_01808">
    <property type="entry name" value="Recomb_XerC_XerD"/>
    <property type="match status" value="1"/>
</dbReference>
<keyword evidence="3 9" id="KW-0132">Cell division</keyword>
<comment type="caution">
    <text evidence="12">The sequence shown here is derived from an EMBL/GenBank/DDBJ whole genome shotgun (WGS) entry which is preliminary data.</text>
</comment>
<dbReference type="GO" id="GO:0051301">
    <property type="term" value="P:cell division"/>
    <property type="evidence" value="ECO:0007669"/>
    <property type="project" value="UniProtKB-KW"/>
</dbReference>
<evidence type="ECO:0000256" key="2">
    <source>
        <dbReference type="ARBA" id="ARBA00022490"/>
    </source>
</evidence>
<keyword evidence="8 9" id="KW-0131">Cell cycle</keyword>
<evidence type="ECO:0000256" key="6">
    <source>
        <dbReference type="ARBA" id="ARBA00023125"/>
    </source>
</evidence>
<feature type="active site" evidence="9">
    <location>
        <position position="170"/>
    </location>
</feature>
<dbReference type="CDD" id="cd00798">
    <property type="entry name" value="INT_XerDC_C"/>
    <property type="match status" value="1"/>
</dbReference>
<feature type="active site" evidence="9">
    <location>
        <position position="146"/>
    </location>
</feature>
<comment type="similarity">
    <text evidence="9">Belongs to the 'phage' integrase family. XerC subfamily.</text>
</comment>
<evidence type="ECO:0000256" key="4">
    <source>
        <dbReference type="ARBA" id="ARBA00022829"/>
    </source>
</evidence>
<evidence type="ECO:0000256" key="1">
    <source>
        <dbReference type="ARBA" id="ARBA00004496"/>
    </source>
</evidence>
<dbReference type="GO" id="GO:0003677">
    <property type="term" value="F:DNA binding"/>
    <property type="evidence" value="ECO:0007669"/>
    <property type="project" value="UniProtKB-UniRule"/>
</dbReference>
<feature type="active site" evidence="9">
    <location>
        <position position="243"/>
    </location>
</feature>
<dbReference type="Gene3D" id="1.10.443.10">
    <property type="entry name" value="Intergrase catalytic core"/>
    <property type="match status" value="1"/>
</dbReference>
<keyword evidence="2 9" id="KW-0963">Cytoplasm</keyword>
<keyword evidence="7 9" id="KW-0233">DNA recombination</keyword>
<feature type="active site" description="O-(3'-phospho-DNA)-tyrosine intermediate" evidence="9">
    <location>
        <position position="275"/>
    </location>
</feature>
<dbReference type="SUPFAM" id="SSF56349">
    <property type="entry name" value="DNA breaking-rejoining enzymes"/>
    <property type="match status" value="1"/>
</dbReference>
<dbReference type="InterPro" id="IPR010998">
    <property type="entry name" value="Integrase_recombinase_N"/>
</dbReference>
<dbReference type="Proteomes" id="UP000823896">
    <property type="component" value="Unassembled WGS sequence"/>
</dbReference>
<dbReference type="InterPro" id="IPR050090">
    <property type="entry name" value="Tyrosine_recombinase_XerCD"/>
</dbReference>
<dbReference type="InterPro" id="IPR044068">
    <property type="entry name" value="CB"/>
</dbReference>
<dbReference type="GO" id="GO:0007059">
    <property type="term" value="P:chromosome segregation"/>
    <property type="evidence" value="ECO:0007669"/>
    <property type="project" value="UniProtKB-UniRule"/>
</dbReference>
<dbReference type="Pfam" id="PF02899">
    <property type="entry name" value="Phage_int_SAM_1"/>
    <property type="match status" value="1"/>
</dbReference>
<proteinExistence type="inferred from homology"/>
<keyword evidence="4 9" id="KW-0159">Chromosome partition</keyword>
<feature type="active site" evidence="9">
    <location>
        <position position="266"/>
    </location>
</feature>
<feature type="domain" description="Core-binding (CB)" evidence="11">
    <location>
        <begin position="1"/>
        <end position="86"/>
    </location>
</feature>
<dbReference type="InterPro" id="IPR004107">
    <property type="entry name" value="Integrase_SAM-like_N"/>
</dbReference>
<dbReference type="Gene3D" id="1.10.150.130">
    <property type="match status" value="1"/>
</dbReference>
<accession>A0A9D2NQE5</accession>
<dbReference type="Pfam" id="PF00589">
    <property type="entry name" value="Phage_integrase"/>
    <property type="match status" value="1"/>
</dbReference>
<name>A0A9D2NQE5_9FIRM</name>
<evidence type="ECO:0000313" key="12">
    <source>
        <dbReference type="EMBL" id="HJC36572.1"/>
    </source>
</evidence>
<keyword evidence="5 9" id="KW-0229">DNA integration</keyword>
<protein>
    <recommendedName>
        <fullName evidence="9">Tyrosine recombinase XerC</fullName>
    </recommendedName>
</protein>
<evidence type="ECO:0000256" key="5">
    <source>
        <dbReference type="ARBA" id="ARBA00022908"/>
    </source>
</evidence>
<dbReference type="PANTHER" id="PTHR30349:SF81">
    <property type="entry name" value="TYROSINE RECOMBINASE XERC"/>
    <property type="match status" value="1"/>
</dbReference>
<evidence type="ECO:0000256" key="9">
    <source>
        <dbReference type="HAMAP-Rule" id="MF_01808"/>
    </source>
</evidence>
<dbReference type="GO" id="GO:0006313">
    <property type="term" value="P:DNA transposition"/>
    <property type="evidence" value="ECO:0007669"/>
    <property type="project" value="UniProtKB-UniRule"/>
</dbReference>
<reference evidence="12" key="1">
    <citation type="journal article" date="2021" name="PeerJ">
        <title>Extensive microbial diversity within the chicken gut microbiome revealed by metagenomics and culture.</title>
        <authorList>
            <person name="Gilroy R."/>
            <person name="Ravi A."/>
            <person name="Getino M."/>
            <person name="Pursley I."/>
            <person name="Horton D.L."/>
            <person name="Alikhan N.F."/>
            <person name="Baker D."/>
            <person name="Gharbi K."/>
            <person name="Hall N."/>
            <person name="Watson M."/>
            <person name="Adriaenssens E.M."/>
            <person name="Foster-Nyarko E."/>
            <person name="Jarju S."/>
            <person name="Secka A."/>
            <person name="Antonio M."/>
            <person name="Oren A."/>
            <person name="Chaudhuri R.R."/>
            <person name="La Ragione R."/>
            <person name="Hildebrand F."/>
            <person name="Pallen M.J."/>
        </authorList>
    </citation>
    <scope>NUCLEOTIDE SEQUENCE</scope>
    <source>
        <strain evidence="12">CHK187-11901</strain>
    </source>
</reference>
<evidence type="ECO:0000313" key="13">
    <source>
        <dbReference type="Proteomes" id="UP000823896"/>
    </source>
</evidence>
<keyword evidence="6 9" id="KW-0238">DNA-binding</keyword>
<evidence type="ECO:0000259" key="10">
    <source>
        <dbReference type="PROSITE" id="PS51898"/>
    </source>
</evidence>
<dbReference type="GO" id="GO:0009037">
    <property type="term" value="F:tyrosine-based site-specific recombinase activity"/>
    <property type="evidence" value="ECO:0007669"/>
    <property type="project" value="UniProtKB-UniRule"/>
</dbReference>
<comment type="subunit">
    <text evidence="9">Forms a cyclic heterotetrameric complex composed of two molecules of XerC and two molecules of XerD.</text>
</comment>
<dbReference type="PROSITE" id="PS51900">
    <property type="entry name" value="CB"/>
    <property type="match status" value="1"/>
</dbReference>
<dbReference type="InterPro" id="IPR011010">
    <property type="entry name" value="DNA_brk_join_enz"/>
</dbReference>
<feature type="domain" description="Tyr recombinase" evidence="10">
    <location>
        <begin position="107"/>
        <end position="288"/>
    </location>
</feature>
<evidence type="ECO:0000256" key="7">
    <source>
        <dbReference type="ARBA" id="ARBA00023172"/>
    </source>
</evidence>
<dbReference type="PROSITE" id="PS51898">
    <property type="entry name" value="TYR_RECOMBINASE"/>
    <property type="match status" value="1"/>
</dbReference>
<comment type="subcellular location">
    <subcellularLocation>
        <location evidence="1 9">Cytoplasm</location>
    </subcellularLocation>
</comment>